<sequence length="301" mass="31774">MGFESNASLQAMPAGYKPSPLGYNSPRSSPFRRAESPSSPSLGSRQITPTPSPTKGASLFTPSRFTGPSTPTRTQESESRTTPRRFAPAENMDSSQPLGSPAHIVSPVPATSHLPVGHGTALSQLQPAQVRVLRDGFQIMDRDSDGVVNREDVVEMLTQLGLPAKPSDISQFFPPGGPQTLTLAAFLNSIATSLAALSPASELLSAFSAFDDDDSGQVDLNELREALLRTAPEPGERALAPAEVDKIIASFSGRRAFSKSSMGGGLGGARRGEVFRYQEFVNSIMGGNGASEPNANENSEE</sequence>
<feature type="domain" description="EF-hand" evidence="4">
    <location>
        <begin position="128"/>
        <end position="163"/>
    </location>
</feature>
<dbReference type="PROSITE" id="PS50222">
    <property type="entry name" value="EF_HAND_2"/>
    <property type="match status" value="2"/>
</dbReference>
<dbReference type="PANTHER" id="PTHR23049">
    <property type="entry name" value="MYOSIN REGULATORY LIGHT CHAIN 2"/>
    <property type="match status" value="1"/>
</dbReference>
<dbReference type="InterPro" id="IPR050403">
    <property type="entry name" value="Myosin_RLC"/>
</dbReference>
<dbReference type="EMBL" id="VFLP01000022">
    <property type="protein sequence ID" value="TRX94523.1"/>
    <property type="molecule type" value="Genomic_DNA"/>
</dbReference>
<evidence type="ECO:0000259" key="4">
    <source>
        <dbReference type="PROSITE" id="PS50222"/>
    </source>
</evidence>
<evidence type="ECO:0000256" key="3">
    <source>
        <dbReference type="SAM" id="MobiDB-lite"/>
    </source>
</evidence>
<dbReference type="SMART" id="SM00054">
    <property type="entry name" value="EFh"/>
    <property type="match status" value="2"/>
</dbReference>
<accession>A0A553I2V2</accession>
<dbReference type="STRING" id="2512241.A0A553I2V2"/>
<gene>
    <name evidence="5" type="ORF">FHL15_004678</name>
</gene>
<keyword evidence="2" id="KW-0106">Calcium</keyword>
<dbReference type="InterPro" id="IPR011992">
    <property type="entry name" value="EF-hand-dom_pair"/>
</dbReference>
<proteinExistence type="predicted"/>
<dbReference type="Pfam" id="PF13202">
    <property type="entry name" value="EF-hand_5"/>
    <property type="match status" value="2"/>
</dbReference>
<keyword evidence="1" id="KW-0677">Repeat</keyword>
<comment type="caution">
    <text evidence="5">The sequence shown here is derived from an EMBL/GenBank/DDBJ whole genome shotgun (WGS) entry which is preliminary data.</text>
</comment>
<feature type="domain" description="EF-hand" evidence="4">
    <location>
        <begin position="198"/>
        <end position="233"/>
    </location>
</feature>
<protein>
    <recommendedName>
        <fullName evidence="4">EF-hand domain-containing protein</fullName>
    </recommendedName>
</protein>
<evidence type="ECO:0000256" key="2">
    <source>
        <dbReference type="ARBA" id="ARBA00022837"/>
    </source>
</evidence>
<dbReference type="InterPro" id="IPR018247">
    <property type="entry name" value="EF_Hand_1_Ca_BS"/>
</dbReference>
<dbReference type="PROSITE" id="PS00018">
    <property type="entry name" value="EF_HAND_1"/>
    <property type="match status" value="2"/>
</dbReference>
<evidence type="ECO:0000256" key="1">
    <source>
        <dbReference type="ARBA" id="ARBA00022737"/>
    </source>
</evidence>
<dbReference type="InterPro" id="IPR002048">
    <property type="entry name" value="EF_hand_dom"/>
</dbReference>
<dbReference type="AlphaFoldDB" id="A0A553I2V2"/>
<dbReference type="SUPFAM" id="SSF47473">
    <property type="entry name" value="EF-hand"/>
    <property type="match status" value="1"/>
</dbReference>
<organism evidence="5 6">
    <name type="scientific">Xylaria flabelliformis</name>
    <dbReference type="NCBI Taxonomy" id="2512241"/>
    <lineage>
        <taxon>Eukaryota</taxon>
        <taxon>Fungi</taxon>
        <taxon>Dikarya</taxon>
        <taxon>Ascomycota</taxon>
        <taxon>Pezizomycotina</taxon>
        <taxon>Sordariomycetes</taxon>
        <taxon>Xylariomycetidae</taxon>
        <taxon>Xylariales</taxon>
        <taxon>Xylariaceae</taxon>
        <taxon>Xylaria</taxon>
    </lineage>
</organism>
<reference evidence="6" key="1">
    <citation type="submission" date="2019-06" db="EMBL/GenBank/DDBJ databases">
        <title>Draft genome sequence of the griseofulvin-producing fungus Xylaria cubensis strain G536.</title>
        <authorList>
            <person name="Mead M.E."/>
            <person name="Raja H.A."/>
            <person name="Steenwyk J.L."/>
            <person name="Knowles S.L."/>
            <person name="Oberlies N.H."/>
            <person name="Rokas A."/>
        </authorList>
    </citation>
    <scope>NUCLEOTIDE SEQUENCE [LARGE SCALE GENOMIC DNA]</scope>
    <source>
        <strain evidence="6">G536</strain>
    </source>
</reference>
<feature type="region of interest" description="Disordered" evidence="3">
    <location>
        <begin position="1"/>
        <end position="112"/>
    </location>
</feature>
<dbReference type="GO" id="GO:0005509">
    <property type="term" value="F:calcium ion binding"/>
    <property type="evidence" value="ECO:0007669"/>
    <property type="project" value="InterPro"/>
</dbReference>
<evidence type="ECO:0000313" key="6">
    <source>
        <dbReference type="Proteomes" id="UP000319160"/>
    </source>
</evidence>
<name>A0A553I2V2_9PEZI</name>
<evidence type="ECO:0000313" key="5">
    <source>
        <dbReference type="EMBL" id="TRX94523.1"/>
    </source>
</evidence>
<keyword evidence="6" id="KW-1185">Reference proteome</keyword>
<feature type="compositionally biased region" description="Polar residues" evidence="3">
    <location>
        <begin position="36"/>
        <end position="74"/>
    </location>
</feature>
<dbReference type="Gene3D" id="1.10.238.10">
    <property type="entry name" value="EF-hand"/>
    <property type="match status" value="1"/>
</dbReference>
<dbReference type="Proteomes" id="UP000319160">
    <property type="component" value="Unassembled WGS sequence"/>
</dbReference>
<dbReference type="OrthoDB" id="429467at2759"/>